<evidence type="ECO:0000313" key="2">
    <source>
        <dbReference type="EMBL" id="PRQ55235.1"/>
    </source>
</evidence>
<evidence type="ECO:0000256" key="1">
    <source>
        <dbReference type="SAM" id="Phobius"/>
    </source>
</evidence>
<accession>A0A2P6S990</accession>
<dbReference type="Proteomes" id="UP000238479">
    <property type="component" value="Chromosome 1"/>
</dbReference>
<organism evidence="2 3">
    <name type="scientific">Rosa chinensis</name>
    <name type="common">China rose</name>
    <dbReference type="NCBI Taxonomy" id="74649"/>
    <lineage>
        <taxon>Eukaryota</taxon>
        <taxon>Viridiplantae</taxon>
        <taxon>Streptophyta</taxon>
        <taxon>Embryophyta</taxon>
        <taxon>Tracheophyta</taxon>
        <taxon>Spermatophyta</taxon>
        <taxon>Magnoliopsida</taxon>
        <taxon>eudicotyledons</taxon>
        <taxon>Gunneridae</taxon>
        <taxon>Pentapetalae</taxon>
        <taxon>rosids</taxon>
        <taxon>fabids</taxon>
        <taxon>Rosales</taxon>
        <taxon>Rosaceae</taxon>
        <taxon>Rosoideae</taxon>
        <taxon>Rosoideae incertae sedis</taxon>
        <taxon>Rosa</taxon>
    </lineage>
</organism>
<evidence type="ECO:0000313" key="3">
    <source>
        <dbReference type="Proteomes" id="UP000238479"/>
    </source>
</evidence>
<feature type="transmembrane region" description="Helical" evidence="1">
    <location>
        <begin position="7"/>
        <end position="27"/>
    </location>
</feature>
<comment type="caution">
    <text evidence="2">The sequence shown here is derived from an EMBL/GenBank/DDBJ whole genome shotgun (WGS) entry which is preliminary data.</text>
</comment>
<gene>
    <name evidence="2" type="ORF">RchiOBHm_Chr1g0322341</name>
</gene>
<keyword evidence="3" id="KW-1185">Reference proteome</keyword>
<keyword evidence="1" id="KW-0472">Membrane</keyword>
<dbReference type="AlphaFoldDB" id="A0A2P6S990"/>
<proteinExistence type="predicted"/>
<dbReference type="EMBL" id="PDCK01000039">
    <property type="protein sequence ID" value="PRQ55235.1"/>
    <property type="molecule type" value="Genomic_DNA"/>
</dbReference>
<dbReference type="Gramene" id="PRQ55235">
    <property type="protein sequence ID" value="PRQ55235"/>
    <property type="gene ID" value="RchiOBHm_Chr1g0322341"/>
</dbReference>
<name>A0A2P6S990_ROSCH</name>
<keyword evidence="1" id="KW-1133">Transmembrane helix</keyword>
<protein>
    <submittedName>
        <fullName evidence="2">Uncharacterized protein</fullName>
    </submittedName>
</protein>
<reference evidence="2 3" key="1">
    <citation type="journal article" date="2018" name="Nat. Genet.">
        <title>The Rosa genome provides new insights in the design of modern roses.</title>
        <authorList>
            <person name="Bendahmane M."/>
        </authorList>
    </citation>
    <scope>NUCLEOTIDE SEQUENCE [LARGE SCALE GENOMIC DNA]</scope>
    <source>
        <strain evidence="3">cv. Old Blush</strain>
    </source>
</reference>
<feature type="transmembrane region" description="Helical" evidence="1">
    <location>
        <begin position="39"/>
        <end position="57"/>
    </location>
</feature>
<keyword evidence="1" id="KW-0812">Transmembrane</keyword>
<sequence>MSQEMRILASMFGSFNMITNPFFLAIMDLVQGPFWKEQIIIILILILLYSYPVVSTFT</sequence>